<dbReference type="RefSeq" id="WP_212685933.1">
    <property type="nucleotide sequence ID" value="NZ_CAXBSD010000121.1"/>
</dbReference>
<evidence type="ECO:0000256" key="2">
    <source>
        <dbReference type="PROSITE-ProRule" id="PRU00169"/>
    </source>
</evidence>
<evidence type="ECO:0000259" key="3">
    <source>
        <dbReference type="PROSITE" id="PS50110"/>
    </source>
</evidence>
<comment type="caution">
    <text evidence="4">The sequence shown here is derived from an EMBL/GenBank/DDBJ whole genome shotgun (WGS) entry which is preliminary data.</text>
</comment>
<dbReference type="PANTHER" id="PTHR44591">
    <property type="entry name" value="STRESS RESPONSE REGULATOR PROTEIN 1"/>
    <property type="match status" value="1"/>
</dbReference>
<dbReference type="EMBL" id="JAGSPN010000001">
    <property type="protein sequence ID" value="MBR7780526.1"/>
    <property type="molecule type" value="Genomic_DNA"/>
</dbReference>
<gene>
    <name evidence="4" type="ORF">KDM89_00105</name>
</gene>
<dbReference type="GO" id="GO:0000160">
    <property type="term" value="P:phosphorelay signal transduction system"/>
    <property type="evidence" value="ECO:0007669"/>
    <property type="project" value="InterPro"/>
</dbReference>
<proteinExistence type="predicted"/>
<dbReference type="Pfam" id="PF00072">
    <property type="entry name" value="Response_reg"/>
    <property type="match status" value="1"/>
</dbReference>
<dbReference type="PANTHER" id="PTHR44591:SF3">
    <property type="entry name" value="RESPONSE REGULATORY DOMAIN-CONTAINING PROTEIN"/>
    <property type="match status" value="1"/>
</dbReference>
<sequence length="141" mass="15571">MRDGEIKMQGSTLDLSQLRVMIIDDDDFQLDFATELLEELGIKKVSTALGGDNALLNLNHQPAPDLIMCDIQMPGMDGFEVMRHLGDRHFQGSVILISGQGAKVLYTASLVAQLARLHFLGTIEKPLRKEALLPMLEKVLA</sequence>
<evidence type="ECO:0000313" key="4">
    <source>
        <dbReference type="EMBL" id="MBR7780526.1"/>
    </source>
</evidence>
<dbReference type="AlphaFoldDB" id="A0A941DM14"/>
<name>A0A941DM14_9BURK</name>
<dbReference type="InterPro" id="IPR050595">
    <property type="entry name" value="Bact_response_regulator"/>
</dbReference>
<dbReference type="SMART" id="SM00448">
    <property type="entry name" value="REC"/>
    <property type="match status" value="1"/>
</dbReference>
<dbReference type="PROSITE" id="PS50110">
    <property type="entry name" value="RESPONSE_REGULATORY"/>
    <property type="match status" value="1"/>
</dbReference>
<feature type="domain" description="Response regulatory" evidence="3">
    <location>
        <begin position="19"/>
        <end position="140"/>
    </location>
</feature>
<dbReference type="InterPro" id="IPR001789">
    <property type="entry name" value="Sig_transdc_resp-reg_receiver"/>
</dbReference>
<evidence type="ECO:0000256" key="1">
    <source>
        <dbReference type="ARBA" id="ARBA00022553"/>
    </source>
</evidence>
<protein>
    <submittedName>
        <fullName evidence="4">Response regulator</fullName>
    </submittedName>
</protein>
<dbReference type="Gene3D" id="3.40.50.2300">
    <property type="match status" value="1"/>
</dbReference>
<accession>A0A941DM14</accession>
<dbReference type="InterPro" id="IPR011006">
    <property type="entry name" value="CheY-like_superfamily"/>
</dbReference>
<keyword evidence="1 2" id="KW-0597">Phosphoprotein</keyword>
<dbReference type="SUPFAM" id="SSF52172">
    <property type="entry name" value="CheY-like"/>
    <property type="match status" value="1"/>
</dbReference>
<dbReference type="Proteomes" id="UP000680067">
    <property type="component" value="Unassembled WGS sequence"/>
</dbReference>
<feature type="modified residue" description="4-aspartylphosphate" evidence="2">
    <location>
        <position position="70"/>
    </location>
</feature>
<reference evidence="4" key="1">
    <citation type="submission" date="2021-04" db="EMBL/GenBank/DDBJ databases">
        <title>novel species isolated from subtropical streams in China.</title>
        <authorList>
            <person name="Lu H."/>
        </authorList>
    </citation>
    <scope>NUCLEOTIDE SEQUENCE</scope>
    <source>
        <strain evidence="4">LFS511W</strain>
    </source>
</reference>
<evidence type="ECO:0000313" key="5">
    <source>
        <dbReference type="Proteomes" id="UP000680067"/>
    </source>
</evidence>
<organism evidence="4 5">
    <name type="scientific">Undibacterium luofuense</name>
    <dbReference type="NCBI Taxonomy" id="2828733"/>
    <lineage>
        <taxon>Bacteria</taxon>
        <taxon>Pseudomonadati</taxon>
        <taxon>Pseudomonadota</taxon>
        <taxon>Betaproteobacteria</taxon>
        <taxon>Burkholderiales</taxon>
        <taxon>Oxalobacteraceae</taxon>
        <taxon>Undibacterium</taxon>
    </lineage>
</organism>
<keyword evidence="5" id="KW-1185">Reference proteome</keyword>